<dbReference type="AlphaFoldDB" id="A0AAD6USN3"/>
<accession>A0AAD6USN3</accession>
<proteinExistence type="predicted"/>
<sequence>MVNELPVDDDSDDPSFSSLPTELLCAIVRLLDPIGLISLSQSSRVFRALIRSSQEDFVQCLLALELDPHLGGIVHFRSRDNNLTPPWDDAEALKAIRFACIGCMKLLPHTRFSNQNLLQLRRARARRTASPTGCHWRERARREKEDRAAVRFELERSTEVGAGADERDARAQAVLGGVHRTRRRCNECRFQRGEFTRPTRANVGTAAVPILKSRRLEFPSALERYLPGLLPPLLFRVSRDDVRTEHFTLYHVRCPVCAVWQELGAFRVGLVYAHATPLLMLEERRRQLLGEQDVSDTPLGEEDVSDTPLGEGDVSDTLLDEEDVPDTPLGEEDVPDTLLCNRCVLARHGRARLGEELIAFAAKLVDAVYWRAEYQLRFGWRLLEGTLRESQLKTKKHHFSAGFHEIIAGLPWVADRYMGEEQKTPDFDRCDPDDLRRRIVRLRVLVETELTEERRKEFFSNFWFRWWLENYEKNETRVATLEEVRSVNGPDVLVDFVLEKDPYRVI</sequence>
<dbReference type="Proteomes" id="UP001219525">
    <property type="component" value="Unassembled WGS sequence"/>
</dbReference>
<dbReference type="InterPro" id="IPR036047">
    <property type="entry name" value="F-box-like_dom_sf"/>
</dbReference>
<evidence type="ECO:0000256" key="1">
    <source>
        <dbReference type="SAM" id="MobiDB-lite"/>
    </source>
</evidence>
<evidence type="ECO:0000313" key="4">
    <source>
        <dbReference type="Proteomes" id="UP001219525"/>
    </source>
</evidence>
<gene>
    <name evidence="3" type="ORF">GGX14DRAFT_608774</name>
</gene>
<dbReference type="EMBL" id="JARJCW010000171">
    <property type="protein sequence ID" value="KAJ7189616.1"/>
    <property type="molecule type" value="Genomic_DNA"/>
</dbReference>
<feature type="region of interest" description="Disordered" evidence="1">
    <location>
        <begin position="291"/>
        <end position="319"/>
    </location>
</feature>
<protein>
    <recommendedName>
        <fullName evidence="2">F-box domain-containing protein</fullName>
    </recommendedName>
</protein>
<dbReference type="SUPFAM" id="SSF81383">
    <property type="entry name" value="F-box domain"/>
    <property type="match status" value="1"/>
</dbReference>
<dbReference type="InterPro" id="IPR001810">
    <property type="entry name" value="F-box_dom"/>
</dbReference>
<evidence type="ECO:0000259" key="2">
    <source>
        <dbReference type="PROSITE" id="PS50181"/>
    </source>
</evidence>
<keyword evidence="4" id="KW-1185">Reference proteome</keyword>
<dbReference type="CDD" id="cd09917">
    <property type="entry name" value="F-box_SF"/>
    <property type="match status" value="1"/>
</dbReference>
<evidence type="ECO:0000313" key="3">
    <source>
        <dbReference type="EMBL" id="KAJ7189616.1"/>
    </source>
</evidence>
<feature type="domain" description="F-box" evidence="2">
    <location>
        <begin position="13"/>
        <end position="60"/>
    </location>
</feature>
<reference evidence="3" key="1">
    <citation type="submission" date="2023-03" db="EMBL/GenBank/DDBJ databases">
        <title>Massive genome expansion in bonnet fungi (Mycena s.s.) driven by repeated elements and novel gene families across ecological guilds.</title>
        <authorList>
            <consortium name="Lawrence Berkeley National Laboratory"/>
            <person name="Harder C.B."/>
            <person name="Miyauchi S."/>
            <person name="Viragh M."/>
            <person name="Kuo A."/>
            <person name="Thoen E."/>
            <person name="Andreopoulos B."/>
            <person name="Lu D."/>
            <person name="Skrede I."/>
            <person name="Drula E."/>
            <person name="Henrissat B."/>
            <person name="Morin E."/>
            <person name="Kohler A."/>
            <person name="Barry K."/>
            <person name="LaButti K."/>
            <person name="Morin E."/>
            <person name="Salamov A."/>
            <person name="Lipzen A."/>
            <person name="Mereny Z."/>
            <person name="Hegedus B."/>
            <person name="Baldrian P."/>
            <person name="Stursova M."/>
            <person name="Weitz H."/>
            <person name="Taylor A."/>
            <person name="Grigoriev I.V."/>
            <person name="Nagy L.G."/>
            <person name="Martin F."/>
            <person name="Kauserud H."/>
        </authorList>
    </citation>
    <scope>NUCLEOTIDE SEQUENCE</scope>
    <source>
        <strain evidence="3">9144</strain>
    </source>
</reference>
<name>A0AAD6USN3_9AGAR</name>
<organism evidence="3 4">
    <name type="scientific">Mycena pura</name>
    <dbReference type="NCBI Taxonomy" id="153505"/>
    <lineage>
        <taxon>Eukaryota</taxon>
        <taxon>Fungi</taxon>
        <taxon>Dikarya</taxon>
        <taxon>Basidiomycota</taxon>
        <taxon>Agaricomycotina</taxon>
        <taxon>Agaricomycetes</taxon>
        <taxon>Agaricomycetidae</taxon>
        <taxon>Agaricales</taxon>
        <taxon>Marasmiineae</taxon>
        <taxon>Mycenaceae</taxon>
        <taxon>Mycena</taxon>
    </lineage>
</organism>
<comment type="caution">
    <text evidence="3">The sequence shown here is derived from an EMBL/GenBank/DDBJ whole genome shotgun (WGS) entry which is preliminary data.</text>
</comment>
<dbReference type="PROSITE" id="PS50181">
    <property type="entry name" value="FBOX"/>
    <property type="match status" value="1"/>
</dbReference>
<dbReference type="Pfam" id="PF00646">
    <property type="entry name" value="F-box"/>
    <property type="match status" value="1"/>
</dbReference>